<dbReference type="Proteomes" id="UP001319080">
    <property type="component" value="Unassembled WGS sequence"/>
</dbReference>
<evidence type="ECO:0000313" key="2">
    <source>
        <dbReference type="Proteomes" id="UP001319080"/>
    </source>
</evidence>
<dbReference type="EMBL" id="JAHESE010000016">
    <property type="protein sequence ID" value="MBT1709737.1"/>
    <property type="molecule type" value="Genomic_DNA"/>
</dbReference>
<dbReference type="CDD" id="cd00586">
    <property type="entry name" value="4HBT"/>
    <property type="match status" value="1"/>
</dbReference>
<name>A0AAP2GVX8_9BACT</name>
<dbReference type="Gene3D" id="3.10.129.10">
    <property type="entry name" value="Hotdog Thioesterase"/>
    <property type="match status" value="1"/>
</dbReference>
<comment type="caution">
    <text evidence="1">The sequence shown here is derived from an EMBL/GenBank/DDBJ whole genome shotgun (WGS) entry which is preliminary data.</text>
</comment>
<evidence type="ECO:0000313" key="1">
    <source>
        <dbReference type="EMBL" id="MBT1709737.1"/>
    </source>
</evidence>
<protein>
    <submittedName>
        <fullName evidence="1">Acyl-CoA thioesterase</fullName>
    </submittedName>
</protein>
<dbReference type="InterPro" id="IPR029069">
    <property type="entry name" value="HotDog_dom_sf"/>
</dbReference>
<dbReference type="InterPro" id="IPR050563">
    <property type="entry name" value="4-hydroxybenzoyl-CoA_TE"/>
</dbReference>
<keyword evidence="2" id="KW-1185">Reference proteome</keyword>
<gene>
    <name evidence="1" type="ORF">KK062_15950</name>
</gene>
<proteinExistence type="predicted"/>
<dbReference type="Pfam" id="PF13279">
    <property type="entry name" value="4HBT_2"/>
    <property type="match status" value="1"/>
</dbReference>
<dbReference type="RefSeq" id="WP_254085316.1">
    <property type="nucleotide sequence ID" value="NZ_JAHESE010000016.1"/>
</dbReference>
<dbReference type="AlphaFoldDB" id="A0AAP2GVX8"/>
<dbReference type="GO" id="GO:0047617">
    <property type="term" value="F:fatty acyl-CoA hydrolase activity"/>
    <property type="evidence" value="ECO:0007669"/>
    <property type="project" value="TreeGrafter"/>
</dbReference>
<organism evidence="1 2">
    <name type="scientific">Dawidia cretensis</name>
    <dbReference type="NCBI Taxonomy" id="2782350"/>
    <lineage>
        <taxon>Bacteria</taxon>
        <taxon>Pseudomonadati</taxon>
        <taxon>Bacteroidota</taxon>
        <taxon>Cytophagia</taxon>
        <taxon>Cytophagales</taxon>
        <taxon>Chryseotaleaceae</taxon>
        <taxon>Dawidia</taxon>
    </lineage>
</organism>
<accession>A0AAP2GVX8</accession>
<sequence>MEKFVLPIQIRWSDIDQNRHMRHSVYYDYGAMMRMALLSSEGLTTAKLEELKIGPILFREEAVFRREIKLEDKITIDAEVIKATRDYGRWSLRHNITREDGTVCAILTVDGAWIDMEKRKLTIPSEFVHGAFAKFPQAPDFQWVEPKPLQ</sequence>
<dbReference type="SUPFAM" id="SSF54637">
    <property type="entry name" value="Thioesterase/thiol ester dehydrase-isomerase"/>
    <property type="match status" value="1"/>
</dbReference>
<dbReference type="PANTHER" id="PTHR31793:SF24">
    <property type="entry name" value="LONG-CHAIN ACYL-COA THIOESTERASE FADM"/>
    <property type="match status" value="1"/>
</dbReference>
<dbReference type="PANTHER" id="PTHR31793">
    <property type="entry name" value="4-HYDROXYBENZOYL-COA THIOESTERASE FAMILY MEMBER"/>
    <property type="match status" value="1"/>
</dbReference>
<reference evidence="1 2" key="1">
    <citation type="submission" date="2021-05" db="EMBL/GenBank/DDBJ databases">
        <title>A Polyphasic approach of four new species of the genus Ohtaekwangia: Ohtaekwangia histidinii sp. nov., Ohtaekwangia cretensis sp. nov., Ohtaekwangia indiensis sp. nov., Ohtaekwangia reichenbachii sp. nov. from diverse environment.</title>
        <authorList>
            <person name="Octaviana S."/>
        </authorList>
    </citation>
    <scope>NUCLEOTIDE SEQUENCE [LARGE SCALE GENOMIC DNA]</scope>
    <source>
        <strain evidence="1 2">PWU5</strain>
    </source>
</reference>